<sequence length="310" mass="35081">MKNIMQGWKTCRKNLTLQIEEKSLNSNTPLELLLSMGESYLGGNAGGWKAVKRSCKTMRVRTLGELGDSTLARLSAADTLGHLPDTGERTVGPSSAPIYFIRTWAANSDDQGTSVVSPGFWQLKHDPNEAHESWHRKTKVWRTLLTPIYNLREKMNASWGVSRDTNKWKSLWHQDTERAIGSLARKYTSVGKQKILTESLNTLKQMRLTLASRLARGRQLRQRRLDSEWTPKHQSSQSLEDANSSRLMDRSDAQQGRSLKERQEVDETSTTSQRGSEEPDEEVLQVEEMPNYTMAQELAVLGFTAMEVGD</sequence>
<feature type="compositionally biased region" description="Polar residues" evidence="1">
    <location>
        <begin position="232"/>
        <end position="246"/>
    </location>
</feature>
<reference evidence="2 3" key="1">
    <citation type="submission" date="2024-09" db="EMBL/GenBank/DDBJ databases">
        <title>Chromosome-scale assembly of Riccia sorocarpa.</title>
        <authorList>
            <person name="Paukszto L."/>
        </authorList>
    </citation>
    <scope>NUCLEOTIDE SEQUENCE [LARGE SCALE GENOMIC DNA]</scope>
    <source>
        <strain evidence="2">LP-2024</strain>
        <tissue evidence="2">Aerial parts of the thallus</tissue>
    </source>
</reference>
<feature type="region of interest" description="Disordered" evidence="1">
    <location>
        <begin position="222"/>
        <end position="290"/>
    </location>
</feature>
<evidence type="ECO:0000313" key="3">
    <source>
        <dbReference type="Proteomes" id="UP001633002"/>
    </source>
</evidence>
<dbReference type="Proteomes" id="UP001633002">
    <property type="component" value="Unassembled WGS sequence"/>
</dbReference>
<dbReference type="AlphaFoldDB" id="A0ABD3HQ90"/>
<comment type="caution">
    <text evidence="2">The sequence shown here is derived from an EMBL/GenBank/DDBJ whole genome shotgun (WGS) entry which is preliminary data.</text>
</comment>
<name>A0ABD3HQ90_9MARC</name>
<evidence type="ECO:0000256" key="1">
    <source>
        <dbReference type="SAM" id="MobiDB-lite"/>
    </source>
</evidence>
<dbReference type="EMBL" id="JBJQOH010000003">
    <property type="protein sequence ID" value="KAL3692255.1"/>
    <property type="molecule type" value="Genomic_DNA"/>
</dbReference>
<feature type="compositionally biased region" description="Basic and acidic residues" evidence="1">
    <location>
        <begin position="247"/>
        <end position="265"/>
    </location>
</feature>
<proteinExistence type="predicted"/>
<gene>
    <name evidence="2" type="ORF">R1sor_005906</name>
</gene>
<keyword evidence="3" id="KW-1185">Reference proteome</keyword>
<evidence type="ECO:0000313" key="2">
    <source>
        <dbReference type="EMBL" id="KAL3692255.1"/>
    </source>
</evidence>
<protein>
    <submittedName>
        <fullName evidence="2">Uncharacterized protein</fullName>
    </submittedName>
</protein>
<organism evidence="2 3">
    <name type="scientific">Riccia sorocarpa</name>
    <dbReference type="NCBI Taxonomy" id="122646"/>
    <lineage>
        <taxon>Eukaryota</taxon>
        <taxon>Viridiplantae</taxon>
        <taxon>Streptophyta</taxon>
        <taxon>Embryophyta</taxon>
        <taxon>Marchantiophyta</taxon>
        <taxon>Marchantiopsida</taxon>
        <taxon>Marchantiidae</taxon>
        <taxon>Marchantiales</taxon>
        <taxon>Ricciaceae</taxon>
        <taxon>Riccia</taxon>
    </lineage>
</organism>
<accession>A0ABD3HQ90</accession>